<gene>
    <name evidence="4" type="ORF">TDSAC_1644</name>
</gene>
<sequence>MIEVGLSAEIETIVTDNDTAAFYGSGLVNVLSTPRIVSLLEGAAVEAIKNKLATGDTSVGTLINIEHIAPTPVGMKVWAKAKLVKVDGRKLTFEVSARDERELVARGTHERFIVNFNRFMEKARSKKNSL</sequence>
<accession>A0A2R4W2M0</accession>
<feature type="active site" evidence="1">
    <location>
        <position position="41"/>
    </location>
</feature>
<dbReference type="EMBL" id="CP020921">
    <property type="protein sequence ID" value="AWB10980.1"/>
    <property type="molecule type" value="Genomic_DNA"/>
</dbReference>
<name>A0A2R4W2M0_THEAF</name>
<feature type="binding site" evidence="2">
    <location>
        <position position="60"/>
    </location>
    <ligand>
        <name>substrate</name>
    </ligand>
</feature>
<evidence type="ECO:0000313" key="5">
    <source>
        <dbReference type="Proteomes" id="UP000244792"/>
    </source>
</evidence>
<dbReference type="InterPro" id="IPR054485">
    <property type="entry name" value="FlK-like_dom"/>
</dbReference>
<dbReference type="SUPFAM" id="SSF54637">
    <property type="entry name" value="Thioesterase/thiol ester dehydrase-isomerase"/>
    <property type="match status" value="1"/>
</dbReference>
<evidence type="ECO:0000313" key="4">
    <source>
        <dbReference type="EMBL" id="AWB10980.1"/>
    </source>
</evidence>
<protein>
    <submittedName>
        <fullName evidence="4">Thioesterase superfamily</fullName>
    </submittedName>
</protein>
<dbReference type="OrthoDB" id="6902891at2"/>
<dbReference type="RefSeq" id="WP_108309921.1">
    <property type="nucleotide sequence ID" value="NZ_CP020921.1"/>
</dbReference>
<evidence type="ECO:0000256" key="2">
    <source>
        <dbReference type="PIRSR" id="PIRSR014972-2"/>
    </source>
</evidence>
<dbReference type="PANTHER" id="PTHR36934:SF1">
    <property type="entry name" value="THIOESTERASE DOMAIN-CONTAINING PROTEIN"/>
    <property type="match status" value="1"/>
</dbReference>
<dbReference type="Pfam" id="PF22636">
    <property type="entry name" value="FlK"/>
    <property type="match status" value="1"/>
</dbReference>
<keyword evidence="5" id="KW-1185">Reference proteome</keyword>
<dbReference type="Proteomes" id="UP000244792">
    <property type="component" value="Chromosome"/>
</dbReference>
<reference evidence="4 5" key="1">
    <citation type="submission" date="2017-04" db="EMBL/GenBank/DDBJ databases">
        <title>Genomic insights into metabolism of Thermodesulfobium acidiphilum.</title>
        <authorList>
            <person name="Toshchakov S.V."/>
            <person name="Frolov E.N."/>
            <person name="Kublanov I.V."/>
            <person name="Samarov N.I."/>
            <person name="Novikov A."/>
            <person name="Lebedinsky A.V."/>
            <person name="Bonch-Osmolovskaya E.A."/>
            <person name="Chernyh N.A."/>
        </authorList>
    </citation>
    <scope>NUCLEOTIDE SEQUENCE [LARGE SCALE GENOMIC DNA]</scope>
    <source>
        <strain evidence="4 5">3127-1</strain>
    </source>
</reference>
<dbReference type="KEGG" id="taci:TDSAC_1644"/>
<dbReference type="InterPro" id="IPR029069">
    <property type="entry name" value="HotDog_dom_sf"/>
</dbReference>
<feature type="binding site" evidence="2">
    <location>
        <position position="111"/>
    </location>
    <ligand>
        <name>substrate</name>
    </ligand>
</feature>
<dbReference type="Gene3D" id="3.10.129.10">
    <property type="entry name" value="Hotdog Thioesterase"/>
    <property type="match status" value="1"/>
</dbReference>
<feature type="binding site" evidence="2">
    <location>
        <position position="60"/>
    </location>
    <ligand>
        <name>CoA</name>
        <dbReference type="ChEBI" id="CHEBI:57287"/>
    </ligand>
</feature>
<proteinExistence type="predicted"/>
<feature type="domain" description="Fluoroacetyl-CoA-specific thioesterase-like" evidence="3">
    <location>
        <begin position="14"/>
        <end position="115"/>
    </location>
</feature>
<evidence type="ECO:0000259" key="3">
    <source>
        <dbReference type="Pfam" id="PF22636"/>
    </source>
</evidence>
<dbReference type="PIRSF" id="PIRSF014972">
    <property type="entry name" value="FlK"/>
    <property type="match status" value="1"/>
</dbReference>
<evidence type="ECO:0000256" key="1">
    <source>
        <dbReference type="PIRSR" id="PIRSR014972-1"/>
    </source>
</evidence>
<dbReference type="PANTHER" id="PTHR36934">
    <property type="entry name" value="BLR0278 PROTEIN"/>
    <property type="match status" value="1"/>
</dbReference>
<feature type="active site" evidence="1">
    <location>
        <position position="67"/>
    </location>
</feature>
<organism evidence="4 5">
    <name type="scientific">Thermodesulfobium acidiphilum</name>
    <dbReference type="NCBI Taxonomy" id="1794699"/>
    <lineage>
        <taxon>Bacteria</taxon>
        <taxon>Pseudomonadati</taxon>
        <taxon>Thermodesulfobiota</taxon>
        <taxon>Thermodesulfobiia</taxon>
        <taxon>Thermodesulfobiales</taxon>
        <taxon>Thermodesulfobiaceae</taxon>
        <taxon>Thermodesulfobium</taxon>
    </lineage>
</organism>
<feature type="active site" evidence="1">
    <location>
        <position position="33"/>
    </location>
</feature>
<dbReference type="InterPro" id="IPR025540">
    <property type="entry name" value="FlK"/>
</dbReference>
<dbReference type="AlphaFoldDB" id="A0A2R4W2M0"/>